<evidence type="ECO:0000313" key="2">
    <source>
        <dbReference type="EMBL" id="CAD8076594.1"/>
    </source>
</evidence>
<dbReference type="OrthoDB" id="302768at2759"/>
<organism evidence="2 3">
    <name type="scientific">Paramecium sonneborni</name>
    <dbReference type="NCBI Taxonomy" id="65129"/>
    <lineage>
        <taxon>Eukaryota</taxon>
        <taxon>Sar</taxon>
        <taxon>Alveolata</taxon>
        <taxon>Ciliophora</taxon>
        <taxon>Intramacronucleata</taxon>
        <taxon>Oligohymenophorea</taxon>
        <taxon>Peniculida</taxon>
        <taxon>Parameciidae</taxon>
        <taxon>Paramecium</taxon>
    </lineage>
</organism>
<protein>
    <submittedName>
        <fullName evidence="2">Uncharacterized protein</fullName>
    </submittedName>
</protein>
<gene>
    <name evidence="2" type="ORF">PSON_ATCC_30995.1.T0350055</name>
</gene>
<proteinExistence type="predicted"/>
<accession>A0A8S1MNW9</accession>
<keyword evidence="1" id="KW-0732">Signal</keyword>
<dbReference type="AlphaFoldDB" id="A0A8S1MNW9"/>
<sequence>MKTQILLIAMISVSFQALTATNECVCEDFAVTDCKTEYGCVWTESDSSCAAKKVDCTTLTTQKTCDDESTCAWTDSTSKCATFTKCEDYVVSVADQCMEKSGTCVAGTTTDGKTTCKTQAATTVTCTSFSSAADCNYKRPSNTATCWFKGSACESIDTSKCSTITVQDLCAGDCKWETDKCAVKTCADFKTADDCDTVSLDDGSGVTICTWGTACAEAADVSALTKDNCLKKTSGYYYWDGSACSECEGSSNSYILAFIGFIVMLMF</sequence>
<feature type="chain" id="PRO_5035785198" evidence="1">
    <location>
        <begin position="21"/>
        <end position="267"/>
    </location>
</feature>
<dbReference type="Proteomes" id="UP000692954">
    <property type="component" value="Unassembled WGS sequence"/>
</dbReference>
<feature type="signal peptide" evidence="1">
    <location>
        <begin position="1"/>
        <end position="20"/>
    </location>
</feature>
<keyword evidence="3" id="KW-1185">Reference proteome</keyword>
<name>A0A8S1MNW9_9CILI</name>
<evidence type="ECO:0000313" key="3">
    <source>
        <dbReference type="Proteomes" id="UP000692954"/>
    </source>
</evidence>
<evidence type="ECO:0000256" key="1">
    <source>
        <dbReference type="SAM" id="SignalP"/>
    </source>
</evidence>
<dbReference type="EMBL" id="CAJJDN010000035">
    <property type="protein sequence ID" value="CAD8076594.1"/>
    <property type="molecule type" value="Genomic_DNA"/>
</dbReference>
<comment type="caution">
    <text evidence="2">The sequence shown here is derived from an EMBL/GenBank/DDBJ whole genome shotgun (WGS) entry which is preliminary data.</text>
</comment>
<reference evidence="2" key="1">
    <citation type="submission" date="2021-01" db="EMBL/GenBank/DDBJ databases">
        <authorList>
            <consortium name="Genoscope - CEA"/>
            <person name="William W."/>
        </authorList>
    </citation>
    <scope>NUCLEOTIDE SEQUENCE</scope>
</reference>